<feature type="region of interest" description="Disordered" evidence="1">
    <location>
        <begin position="72"/>
        <end position="111"/>
    </location>
</feature>
<sequence length="111" mass="12016">MSSYVDELLARCAIAESCGLVSILFDISIASTVIHNHPFIFWFRLGAISPHLVDFGTQDDIFSEEHRTATWGEDYTPPASAPSECGTSCPMGEADSKPTLVGGTMSNDNME</sequence>
<proteinExistence type="predicted"/>
<keyword evidence="3" id="KW-1185">Reference proteome</keyword>
<evidence type="ECO:0000256" key="1">
    <source>
        <dbReference type="SAM" id="MobiDB-lite"/>
    </source>
</evidence>
<dbReference type="EMBL" id="JARBJD010000698">
    <property type="protein sequence ID" value="KAK2940290.1"/>
    <property type="molecule type" value="Genomic_DNA"/>
</dbReference>
<protein>
    <submittedName>
        <fullName evidence="2">Uncharacterized protein</fullName>
    </submittedName>
</protein>
<reference evidence="2 3" key="1">
    <citation type="journal article" date="2022" name="bioRxiv">
        <title>Genomics of Preaxostyla Flagellates Illuminates Evolutionary Transitions and the Path Towards Mitochondrial Loss.</title>
        <authorList>
            <person name="Novak L.V.F."/>
            <person name="Treitli S.C."/>
            <person name="Pyrih J."/>
            <person name="Halakuc P."/>
            <person name="Pipaliya S.V."/>
            <person name="Vacek V."/>
            <person name="Brzon O."/>
            <person name="Soukal P."/>
            <person name="Eme L."/>
            <person name="Dacks J.B."/>
            <person name="Karnkowska A."/>
            <person name="Elias M."/>
            <person name="Hampl V."/>
        </authorList>
    </citation>
    <scope>NUCLEOTIDE SEQUENCE [LARGE SCALE GENOMIC DNA]</scope>
    <source>
        <strain evidence="2">NAU3</strain>
        <tissue evidence="2">Gut</tissue>
    </source>
</reference>
<comment type="caution">
    <text evidence="2">The sequence shown here is derived from an EMBL/GenBank/DDBJ whole genome shotgun (WGS) entry which is preliminary data.</text>
</comment>
<organism evidence="2 3">
    <name type="scientific">Blattamonas nauphoetae</name>
    <dbReference type="NCBI Taxonomy" id="2049346"/>
    <lineage>
        <taxon>Eukaryota</taxon>
        <taxon>Metamonada</taxon>
        <taxon>Preaxostyla</taxon>
        <taxon>Oxymonadida</taxon>
        <taxon>Blattamonas</taxon>
    </lineage>
</organism>
<name>A0ABQ9WLF2_9EUKA</name>
<dbReference type="Proteomes" id="UP001281761">
    <property type="component" value="Unassembled WGS sequence"/>
</dbReference>
<accession>A0ABQ9WLF2</accession>
<gene>
    <name evidence="2" type="ORF">BLNAU_24801</name>
</gene>
<evidence type="ECO:0000313" key="3">
    <source>
        <dbReference type="Proteomes" id="UP001281761"/>
    </source>
</evidence>
<evidence type="ECO:0000313" key="2">
    <source>
        <dbReference type="EMBL" id="KAK2940290.1"/>
    </source>
</evidence>